<name>A0A316MAS4_9CLOT</name>
<dbReference type="Proteomes" id="UP000246114">
    <property type="component" value="Unassembled WGS sequence"/>
</dbReference>
<dbReference type="InterPro" id="IPR036388">
    <property type="entry name" value="WH-like_DNA-bd_sf"/>
</dbReference>
<comment type="caution">
    <text evidence="2">The sequence shown here is derived from an EMBL/GenBank/DDBJ whole genome shotgun (WGS) entry which is preliminary data.</text>
</comment>
<evidence type="ECO:0000313" key="2">
    <source>
        <dbReference type="EMBL" id="PWL55436.1"/>
    </source>
</evidence>
<organism evidence="2 3">
    <name type="scientific">Clostridium cadaveris</name>
    <dbReference type="NCBI Taxonomy" id="1529"/>
    <lineage>
        <taxon>Bacteria</taxon>
        <taxon>Bacillati</taxon>
        <taxon>Bacillota</taxon>
        <taxon>Clostridia</taxon>
        <taxon>Eubacteriales</taxon>
        <taxon>Clostridiaceae</taxon>
        <taxon>Clostridium</taxon>
    </lineage>
</organism>
<accession>A0A316MAS4</accession>
<protein>
    <submittedName>
        <fullName evidence="2">Helix-turn-helix domain-containing protein</fullName>
    </submittedName>
</protein>
<dbReference type="Gene3D" id="1.10.10.10">
    <property type="entry name" value="Winged helix-like DNA-binding domain superfamily/Winged helix DNA-binding domain"/>
    <property type="match status" value="1"/>
</dbReference>
<dbReference type="EMBL" id="QAMZ01000006">
    <property type="protein sequence ID" value="PWL55436.1"/>
    <property type="molecule type" value="Genomic_DNA"/>
</dbReference>
<proteinExistence type="predicted"/>
<dbReference type="Pfam" id="PF13730">
    <property type="entry name" value="HTH_36"/>
    <property type="match status" value="1"/>
</dbReference>
<evidence type="ECO:0000256" key="1">
    <source>
        <dbReference type="SAM" id="MobiDB-lite"/>
    </source>
</evidence>
<dbReference type="AlphaFoldDB" id="A0A316MAS4"/>
<feature type="region of interest" description="Disordered" evidence="1">
    <location>
        <begin position="217"/>
        <end position="241"/>
    </location>
</feature>
<feature type="compositionally biased region" description="Basic and acidic residues" evidence="1">
    <location>
        <begin position="227"/>
        <end position="241"/>
    </location>
</feature>
<reference evidence="2 3" key="1">
    <citation type="submission" date="2018-03" db="EMBL/GenBank/DDBJ databases">
        <title>The uncultured portion of the human microbiome is neutrally assembled.</title>
        <authorList>
            <person name="Jeraldo P."/>
            <person name="Boardman L."/>
            <person name="White B.A."/>
            <person name="Nelson H."/>
            <person name="Goldenfeld N."/>
            <person name="Chia N."/>
        </authorList>
    </citation>
    <scope>NUCLEOTIDE SEQUENCE [LARGE SCALE GENOMIC DNA]</scope>
    <source>
        <strain evidence="2">CIM:MAG 903</strain>
    </source>
</reference>
<sequence length="241" mass="27730">MEKAYYAIIPANVRYDENLKDKAKLLYGEITALTNDKGFCWASNSYFAELYKVTKETISRLIKNLVDAGYITIELVYEGKEILGRKIYIESSIPIDKNINTPIDKKINTYCQKNQDPIDEKVKDNNTINNKKEKRKTEFDEVINSYTENQDLKNAIYEFIKYRKSVKATLTTLALKKNLNKLNNISSSDKEKIAILENSIMNGWKGIFPLNESEKPRIRSNPNDLAPEEKIEIDKSKLGGI</sequence>
<gene>
    <name evidence="2" type="ORF">DBY38_01575</name>
</gene>
<evidence type="ECO:0000313" key="3">
    <source>
        <dbReference type="Proteomes" id="UP000246114"/>
    </source>
</evidence>